<evidence type="ECO:0000313" key="3">
    <source>
        <dbReference type="Proteomes" id="UP000278143"/>
    </source>
</evidence>
<evidence type="ECO:0000256" key="1">
    <source>
        <dbReference type="SAM" id="MobiDB-lite"/>
    </source>
</evidence>
<reference evidence="3" key="1">
    <citation type="journal article" date="2018" name="Nat. Microbiol.">
        <title>Leveraging single-cell genomics to expand the fungal tree of life.</title>
        <authorList>
            <person name="Ahrendt S.R."/>
            <person name="Quandt C.A."/>
            <person name="Ciobanu D."/>
            <person name="Clum A."/>
            <person name="Salamov A."/>
            <person name="Andreopoulos B."/>
            <person name="Cheng J.F."/>
            <person name="Woyke T."/>
            <person name="Pelin A."/>
            <person name="Henrissat B."/>
            <person name="Reynolds N.K."/>
            <person name="Benny G.L."/>
            <person name="Smith M.E."/>
            <person name="James T.Y."/>
            <person name="Grigoriev I.V."/>
        </authorList>
    </citation>
    <scope>NUCLEOTIDE SEQUENCE [LARGE SCALE GENOMIC DNA]</scope>
    <source>
        <strain evidence="3">Benny S71-1</strain>
    </source>
</reference>
<accession>A0A4P9Z0Z8</accession>
<protein>
    <submittedName>
        <fullName evidence="2">Uncharacterized protein</fullName>
    </submittedName>
</protein>
<proteinExistence type="predicted"/>
<organism evidence="2 3">
    <name type="scientific">Syncephalis pseudoplumigaleata</name>
    <dbReference type="NCBI Taxonomy" id="1712513"/>
    <lineage>
        <taxon>Eukaryota</taxon>
        <taxon>Fungi</taxon>
        <taxon>Fungi incertae sedis</taxon>
        <taxon>Zoopagomycota</taxon>
        <taxon>Zoopagomycotina</taxon>
        <taxon>Zoopagomycetes</taxon>
        <taxon>Zoopagales</taxon>
        <taxon>Piptocephalidaceae</taxon>
        <taxon>Syncephalis</taxon>
    </lineage>
</organism>
<evidence type="ECO:0000313" key="2">
    <source>
        <dbReference type="EMBL" id="RKP25050.1"/>
    </source>
</evidence>
<feature type="region of interest" description="Disordered" evidence="1">
    <location>
        <begin position="1"/>
        <end position="22"/>
    </location>
</feature>
<dbReference type="Proteomes" id="UP000278143">
    <property type="component" value="Unassembled WGS sequence"/>
</dbReference>
<feature type="region of interest" description="Disordered" evidence="1">
    <location>
        <begin position="37"/>
        <end position="62"/>
    </location>
</feature>
<dbReference type="OrthoDB" id="10602088at2759"/>
<name>A0A4P9Z0Z8_9FUNG</name>
<sequence length="217" mass="23917">MATSWPWEEQARWTADSGGMEVDDRSRFSTVLAATATTTTTTARDGDPGHTMHAATTRPHKRPRDTWADVDLLAHDGGIDRAGGSMAEWADDATMLHRTPKRRRPMEAHAVHYPVGFIDDNLSGYEPPLSSASSSEPTTPSDWPEPSPPAVVTESTRMVDERAHVWEADVLASELSDAAQLAWQQIYAASNRILHDAHWARRLRSQSPKYPGQSAPP</sequence>
<gene>
    <name evidence="2" type="ORF">SYNPS1DRAFT_29202</name>
</gene>
<feature type="region of interest" description="Disordered" evidence="1">
    <location>
        <begin position="124"/>
        <end position="151"/>
    </location>
</feature>
<dbReference type="EMBL" id="KZ989904">
    <property type="protein sequence ID" value="RKP25050.1"/>
    <property type="molecule type" value="Genomic_DNA"/>
</dbReference>
<dbReference type="AlphaFoldDB" id="A0A4P9Z0Z8"/>
<feature type="compositionally biased region" description="Low complexity" evidence="1">
    <location>
        <begin position="126"/>
        <end position="141"/>
    </location>
</feature>
<keyword evidence="3" id="KW-1185">Reference proteome</keyword>